<dbReference type="KEGG" id="nall:PP769_01660"/>
<name>A0AA96GAJ1_9BACT</name>
<keyword evidence="2" id="KW-1185">Reference proteome</keyword>
<dbReference type="EMBL" id="CP116967">
    <property type="protein sequence ID" value="WNM58494.1"/>
    <property type="molecule type" value="Genomic_DNA"/>
</dbReference>
<evidence type="ECO:0000313" key="2">
    <source>
        <dbReference type="Proteomes" id="UP001302719"/>
    </source>
</evidence>
<organism evidence="1 2">
    <name type="scientific">Candidatus Nitrospira allomarina</name>
    <dbReference type="NCBI Taxonomy" id="3020900"/>
    <lineage>
        <taxon>Bacteria</taxon>
        <taxon>Pseudomonadati</taxon>
        <taxon>Nitrospirota</taxon>
        <taxon>Nitrospiria</taxon>
        <taxon>Nitrospirales</taxon>
        <taxon>Nitrospiraceae</taxon>
        <taxon>Nitrospira</taxon>
    </lineage>
</organism>
<dbReference type="AlphaFoldDB" id="A0AA96GAJ1"/>
<dbReference type="Proteomes" id="UP001302719">
    <property type="component" value="Chromosome"/>
</dbReference>
<accession>A0AA96GAJ1</accession>
<dbReference type="RefSeq" id="WP_312644413.1">
    <property type="nucleotide sequence ID" value="NZ_CP116967.1"/>
</dbReference>
<sequence length="131" mass="15254">MKMVKAPEAFIHALHKKPMTCPTPDCSGSVAVEECSRSTDRVKSFRLHCEQCDWHETMTGDEQVDPPWDEGSLMEITEEHLLHLEPVCPYDQAPVDFHSLPNPRRRARYRITCFFCGRQEELDWPPEEAKR</sequence>
<reference evidence="1 2" key="1">
    <citation type="submission" date="2023-01" db="EMBL/GenBank/DDBJ databases">
        <title>Cultivation and genomic characterization of new, ubiquitous marine nitrite-oxidizing bacteria from the Nitrospirales.</title>
        <authorList>
            <person name="Mueller A.J."/>
            <person name="Daebeler A."/>
            <person name="Herbold C.W."/>
            <person name="Kirkegaard R.H."/>
            <person name="Daims H."/>
        </authorList>
    </citation>
    <scope>NUCLEOTIDE SEQUENCE [LARGE SCALE GENOMIC DNA]</scope>
    <source>
        <strain evidence="1 2">VA</strain>
    </source>
</reference>
<gene>
    <name evidence="1" type="ORF">PP769_01660</name>
</gene>
<evidence type="ECO:0000313" key="1">
    <source>
        <dbReference type="EMBL" id="WNM58494.1"/>
    </source>
</evidence>
<proteinExistence type="predicted"/>
<protein>
    <submittedName>
        <fullName evidence="1">Uncharacterized protein</fullName>
    </submittedName>
</protein>